<feature type="region of interest" description="Disordered" evidence="8">
    <location>
        <begin position="731"/>
        <end position="756"/>
    </location>
</feature>
<evidence type="ECO:0000259" key="9">
    <source>
        <dbReference type="PROSITE" id="PS50178"/>
    </source>
</evidence>
<dbReference type="PROSITE" id="PS50178">
    <property type="entry name" value="ZF_FYVE"/>
    <property type="match status" value="1"/>
</dbReference>
<protein>
    <recommendedName>
        <fullName evidence="9">FYVE-type domain-containing protein</fullName>
    </recommendedName>
</protein>
<dbReference type="FunFam" id="3.30.40.10:FF:000104">
    <property type="entry name" value="Ankyrin repeat and FYVE domain-containing 1"/>
    <property type="match status" value="1"/>
</dbReference>
<evidence type="ECO:0000313" key="10">
    <source>
        <dbReference type="EMBL" id="KAJ8711309.1"/>
    </source>
</evidence>
<dbReference type="Pfam" id="PF00023">
    <property type="entry name" value="Ank"/>
    <property type="match status" value="1"/>
</dbReference>
<keyword evidence="3 7" id="KW-0863">Zinc-finger</keyword>
<dbReference type="PANTHER" id="PTHR24198:SF191">
    <property type="entry name" value="RABANKYRIN-5-LIKE"/>
    <property type="match status" value="1"/>
</dbReference>
<feature type="region of interest" description="Disordered" evidence="8">
    <location>
        <begin position="814"/>
        <end position="839"/>
    </location>
</feature>
<evidence type="ECO:0000256" key="4">
    <source>
        <dbReference type="ARBA" id="ARBA00022833"/>
    </source>
</evidence>
<dbReference type="GO" id="GO:0008270">
    <property type="term" value="F:zinc ion binding"/>
    <property type="evidence" value="ECO:0007669"/>
    <property type="project" value="UniProtKB-KW"/>
</dbReference>
<feature type="domain" description="FYVE-type" evidence="9">
    <location>
        <begin position="1702"/>
        <end position="1762"/>
    </location>
</feature>
<dbReference type="PROSITE" id="PS50297">
    <property type="entry name" value="ANK_REP_REGION"/>
    <property type="match status" value="11"/>
</dbReference>
<keyword evidence="1" id="KW-0479">Metal-binding</keyword>
<feature type="region of interest" description="Disordered" evidence="8">
    <location>
        <begin position="1063"/>
        <end position="1088"/>
    </location>
</feature>
<proteinExistence type="predicted"/>
<dbReference type="Pfam" id="PF12796">
    <property type="entry name" value="Ank_2"/>
    <property type="match status" value="6"/>
</dbReference>
<feature type="repeat" description="ANK" evidence="6">
    <location>
        <begin position="353"/>
        <end position="385"/>
    </location>
</feature>
<dbReference type="InterPro" id="IPR011011">
    <property type="entry name" value="Znf_FYVE_PHD"/>
</dbReference>
<dbReference type="EMBL" id="JARGEI010000022">
    <property type="protein sequence ID" value="KAJ8711309.1"/>
    <property type="molecule type" value="Genomic_DNA"/>
</dbReference>
<dbReference type="InterPro" id="IPR017455">
    <property type="entry name" value="Znf_FYVE-rel"/>
</dbReference>
<feature type="repeat" description="ANK" evidence="6">
    <location>
        <begin position="1198"/>
        <end position="1230"/>
    </location>
</feature>
<dbReference type="InterPro" id="IPR049764">
    <property type="entry name" value="ANFY1_FYVE"/>
</dbReference>
<dbReference type="InterPro" id="IPR013083">
    <property type="entry name" value="Znf_RING/FYVE/PHD"/>
</dbReference>
<dbReference type="InterPro" id="IPR036770">
    <property type="entry name" value="Ankyrin_rpt-contain_sf"/>
</dbReference>
<dbReference type="CDD" id="cd15728">
    <property type="entry name" value="FYVE_ANFY1"/>
    <property type="match status" value="1"/>
</dbReference>
<keyword evidence="5 6" id="KW-0040">ANK repeat</keyword>
<sequence length="1766" mass="188178">MSSRGELPLELALRGRSSSIATTLLQHCADADARGPRGRTLLHRAVDARDAFSAKFLVDNGADPNLITKEEGDTALHLIASLTSSSCDEETMEQMAEIADIMVQKSADINRQNRKGFTPLHQAVIARNQRIFDLLLKQSSLDTNLRTLTDEHPPLYYALVDDRRASISSSETLVMNGSNPFDTPVTNKNAFTEDPVEGKTENVVERGFAAKLLEKGCQPNPLYSGAGDSLLHILAQGWFEESAVFLVSHLGGELNHSNEAGMSALHAACANGLARLTAALLEHGARPNLQTAYGEQEDTVYRQTPLHLAVLNNHEGAVLAIIEHKKLVDKGDMAAADRSNASLSPNLNLKNSDGDTPVSLALTEGHKNLVAPLIEGGADPNIRNGKGFTLLHQAIVEEDSRTAIYLLDHGADMNALTEAGETPLQLAIHCRLGLVVEALCVRGVDMSRLDANGVPPLWAALDSAQEEVASVCTVYYMDTSTTSRPLPPGPGGGGAVRARRGHEPPGRQRAVHCRLGLVVEALCVRGVDMSRLDANGVPPLWAALDSAQEEVASVCTVYYMDTSTTSRPLPPGPGGGGAVRARRGHEPPGRQRAVHCRLGLVVEALCVRGVDMSRLDANGVPPLWAALDSAQEEVASVCTVYYMDTSTTSRPLPPGPGGGGAVRARRGHEPPGRQRAVHCRLGLVVEALCVRGVDMSRLDANGVPPLWAALDSAQEEVASVCTVYYMDTSTTSRPLPPGPGGGGAVRARRGHEPPGRQRAVHCRLGLVVEALCVRGVDMSRLDANGVPPLWAALDSAQEEVASVCTVYYMDTSTTSRPLPPGPGGGGAVRARRGHEPPGRQRAVHCRLGLVVEALCVRGVDMSRLDANGVPPLWAALDSAQEEVASVCTVYYMDTSTTSRPLPPGPGGGGAVRARRGHEPPGRQRAVHCRLGLVVEALCVRGVDMSRLDANGVPPLWAALDSAQEEVASVCTVYYMDTSTTSRPLPPGPGGGGAVRARRGHEPPGRQRAVHCRLGLVVEALCVRGVDMSRLDANGVPPLWAALDSAQEEVASVCTVYYMDTSTTSRPLPPGPGGGGAVRARRGHEPPGRQRAVHCRLGLVVEALCVRGVDMSRLDANGVPPLWAALDSAQEEVASILVRNGADADCWGLGPDGCLQTLLHKAIDENKESLAMFLIRSGCDVESPRRLGPAGEGADVANEKHSPLHLCCTWGLTDVIQTLLEHGANINSKDAEGKTPLHIAIENQHAGIISLLLSQPGIELSARDNRGVSPFAAALTARNNKAAQAILEKNPSAAEQVDKKGRNFLHVAIQTCDVESVMFLLSVEVDVNSRVQDASLAPPLHLAAAAGHEVLLRSLLLAGARPNDRDAHKYVPCHVGGGALCCSPARAPTTATRTSMYHVMSVEVHVNSRVQDASLAPPLHLAAAAGHEVLLRSLLLAGARPNDRDAHKTRRWRRRCTWRPRPATRCCCAVCCSPARAPTTATRTSMYHVMSVEVHVNSRVQDASLAPPLHLAAAAGHEVLLRSLLLAGARPNDRDAHKRTALHVAAGAGHEAIVSALVSGGAEYGAVDAAGDNALHVAAREGHAPAARALLADTDIDAAATNLKGRNPLHELCWCKKDNAATICEIFLEFMPDYPINRTDLQGNTPLLLAYMNGQGAMCRVLVKAGACLAQENKDGISIFNYQVATKQLLHRLLDVLPAEAPWAESDLCQECGTKFTLTMRKHHCRHCGRMLCNKCSSQDVPILKFGMNKPQRVCEICFNVLQVGAS</sequence>
<dbReference type="SUPFAM" id="SSF57903">
    <property type="entry name" value="FYVE/PHD zinc finger"/>
    <property type="match status" value="1"/>
</dbReference>
<evidence type="ECO:0000256" key="6">
    <source>
        <dbReference type="PROSITE-ProRule" id="PRU00023"/>
    </source>
</evidence>
<evidence type="ECO:0000256" key="3">
    <source>
        <dbReference type="ARBA" id="ARBA00022771"/>
    </source>
</evidence>
<keyword evidence="11" id="KW-1185">Reference proteome</keyword>
<organism evidence="10 11">
    <name type="scientific">Mythimna separata</name>
    <name type="common">Oriental armyworm</name>
    <name type="synonym">Pseudaletia separata</name>
    <dbReference type="NCBI Taxonomy" id="271217"/>
    <lineage>
        <taxon>Eukaryota</taxon>
        <taxon>Metazoa</taxon>
        <taxon>Ecdysozoa</taxon>
        <taxon>Arthropoda</taxon>
        <taxon>Hexapoda</taxon>
        <taxon>Insecta</taxon>
        <taxon>Pterygota</taxon>
        <taxon>Neoptera</taxon>
        <taxon>Endopterygota</taxon>
        <taxon>Lepidoptera</taxon>
        <taxon>Glossata</taxon>
        <taxon>Ditrysia</taxon>
        <taxon>Noctuoidea</taxon>
        <taxon>Noctuidae</taxon>
        <taxon>Noctuinae</taxon>
        <taxon>Hadenini</taxon>
        <taxon>Mythimna</taxon>
    </lineage>
</organism>
<feature type="region of interest" description="Disordered" evidence="8">
    <location>
        <begin position="482"/>
        <end position="507"/>
    </location>
</feature>
<dbReference type="Gene3D" id="3.30.40.10">
    <property type="entry name" value="Zinc/RING finger domain, C3HC4 (zinc finger)"/>
    <property type="match status" value="1"/>
</dbReference>
<dbReference type="PANTHER" id="PTHR24198">
    <property type="entry name" value="ANKYRIN REPEAT AND PROTEIN KINASE DOMAIN-CONTAINING PROTEIN"/>
    <property type="match status" value="1"/>
</dbReference>
<feature type="repeat" description="ANK" evidence="6">
    <location>
        <begin position="386"/>
        <end position="418"/>
    </location>
</feature>
<feature type="repeat" description="ANK" evidence="6">
    <location>
        <begin position="1413"/>
        <end position="1445"/>
    </location>
</feature>
<dbReference type="Gene3D" id="1.25.40.20">
    <property type="entry name" value="Ankyrin repeat-containing domain"/>
    <property type="match status" value="9"/>
</dbReference>
<feature type="compositionally biased region" description="Polar residues" evidence="8">
    <location>
        <begin position="178"/>
        <end position="190"/>
    </location>
</feature>
<feature type="region of interest" description="Disordered" evidence="8">
    <location>
        <begin position="178"/>
        <end position="197"/>
    </location>
</feature>
<dbReference type="Pfam" id="PF01363">
    <property type="entry name" value="FYVE"/>
    <property type="match status" value="1"/>
</dbReference>
<dbReference type="SUPFAM" id="SSF48403">
    <property type="entry name" value="Ankyrin repeat"/>
    <property type="match status" value="4"/>
</dbReference>
<keyword evidence="2" id="KW-0677">Repeat</keyword>
<accession>A0AAD7YCW5</accession>
<feature type="repeat" description="ANK" evidence="6">
    <location>
        <begin position="1536"/>
        <end position="1568"/>
    </location>
</feature>
<evidence type="ECO:0000313" key="11">
    <source>
        <dbReference type="Proteomes" id="UP001231518"/>
    </source>
</evidence>
<evidence type="ECO:0000256" key="8">
    <source>
        <dbReference type="SAM" id="MobiDB-lite"/>
    </source>
</evidence>
<dbReference type="SMART" id="SM00248">
    <property type="entry name" value="ANK"/>
    <property type="match status" value="23"/>
</dbReference>
<feature type="repeat" description="ANK" evidence="6">
    <location>
        <begin position="1641"/>
        <end position="1673"/>
    </location>
</feature>
<dbReference type="InterPro" id="IPR000306">
    <property type="entry name" value="Znf_FYVE"/>
</dbReference>
<reference evidence="10" key="1">
    <citation type="submission" date="2023-03" db="EMBL/GenBank/DDBJ databases">
        <title>Chromosome-level genomes of two armyworms, Mythimna separata and Mythimna loreyi, provide insights into the biosynthesis and reception of sex pheromones.</title>
        <authorList>
            <person name="Zhao H."/>
        </authorList>
    </citation>
    <scope>NUCLEOTIDE SEQUENCE</scope>
    <source>
        <strain evidence="10">BeijingLab</strain>
        <tissue evidence="10">Pupa</tissue>
    </source>
</reference>
<evidence type="ECO:0000256" key="1">
    <source>
        <dbReference type="ARBA" id="ARBA00022723"/>
    </source>
</evidence>
<feature type="region of interest" description="Disordered" evidence="8">
    <location>
        <begin position="897"/>
        <end position="922"/>
    </location>
</feature>
<dbReference type="SMART" id="SM00064">
    <property type="entry name" value="FYVE"/>
    <property type="match status" value="1"/>
</dbReference>
<feature type="region of interest" description="Disordered" evidence="8">
    <location>
        <begin position="648"/>
        <end position="673"/>
    </location>
</feature>
<feature type="repeat" description="ANK" evidence="6">
    <location>
        <begin position="1299"/>
        <end position="1331"/>
    </location>
</feature>
<feature type="repeat" description="ANK" evidence="6">
    <location>
        <begin position="1503"/>
        <end position="1535"/>
    </location>
</feature>
<feature type="repeat" description="ANK" evidence="6">
    <location>
        <begin position="1231"/>
        <end position="1264"/>
    </location>
</feature>
<dbReference type="InterPro" id="IPR002110">
    <property type="entry name" value="Ankyrin_rpt"/>
</dbReference>
<feature type="repeat" description="ANK" evidence="6">
    <location>
        <begin position="37"/>
        <end position="69"/>
    </location>
</feature>
<feature type="region of interest" description="Disordered" evidence="8">
    <location>
        <begin position="565"/>
        <end position="590"/>
    </location>
</feature>
<evidence type="ECO:0000256" key="5">
    <source>
        <dbReference type="ARBA" id="ARBA00023043"/>
    </source>
</evidence>
<comment type="caution">
    <text evidence="10">The sequence shown here is derived from an EMBL/GenBank/DDBJ whole genome shotgun (WGS) entry which is preliminary data.</text>
</comment>
<evidence type="ECO:0000256" key="7">
    <source>
        <dbReference type="PROSITE-ProRule" id="PRU00091"/>
    </source>
</evidence>
<dbReference type="PROSITE" id="PS50088">
    <property type="entry name" value="ANK_REPEAT"/>
    <property type="match status" value="12"/>
</dbReference>
<gene>
    <name evidence="10" type="ORF">PYW07_008551</name>
</gene>
<feature type="repeat" description="ANK" evidence="6">
    <location>
        <begin position="260"/>
        <end position="292"/>
    </location>
</feature>
<dbReference type="Proteomes" id="UP001231518">
    <property type="component" value="Chromosome 21"/>
</dbReference>
<feature type="region of interest" description="Disordered" evidence="8">
    <location>
        <begin position="980"/>
        <end position="1005"/>
    </location>
</feature>
<keyword evidence="4" id="KW-0862">Zinc</keyword>
<feature type="repeat" description="ANK" evidence="6">
    <location>
        <begin position="1334"/>
        <end position="1366"/>
    </location>
</feature>
<name>A0AAD7YCW5_MYTSE</name>
<evidence type="ECO:0000256" key="2">
    <source>
        <dbReference type="ARBA" id="ARBA00022737"/>
    </source>
</evidence>